<dbReference type="InterPro" id="IPR045078">
    <property type="entry name" value="TST/MPST-like"/>
</dbReference>
<evidence type="ECO:0000256" key="1">
    <source>
        <dbReference type="ARBA" id="ARBA00022679"/>
    </source>
</evidence>
<reference evidence="4" key="1">
    <citation type="submission" date="2021-02" db="EMBL/GenBank/DDBJ databases">
        <title>PHA producing bacteria isolated from coastal sediment in Guangdong, Shenzhen.</title>
        <authorList>
            <person name="Zheng W."/>
            <person name="Yu S."/>
            <person name="Huang Y."/>
        </authorList>
    </citation>
    <scope>NUCLEOTIDE SEQUENCE</scope>
    <source>
        <strain evidence="4">TN14-10</strain>
    </source>
</reference>
<dbReference type="EMBL" id="JAFKCZ010000020">
    <property type="protein sequence ID" value="MBN7798906.1"/>
    <property type="molecule type" value="Genomic_DNA"/>
</dbReference>
<dbReference type="GO" id="GO:0004792">
    <property type="term" value="F:thiosulfate-cyanide sulfurtransferase activity"/>
    <property type="evidence" value="ECO:0007669"/>
    <property type="project" value="InterPro"/>
</dbReference>
<name>A0A939DIR5_9GAMM</name>
<keyword evidence="2" id="KW-0677">Repeat</keyword>
<dbReference type="PROSITE" id="PS50206">
    <property type="entry name" value="RHODANESE_3"/>
    <property type="match status" value="2"/>
</dbReference>
<dbReference type="RefSeq" id="WP_206562354.1">
    <property type="nucleotide sequence ID" value="NZ_JAFKCZ010000020.1"/>
</dbReference>
<dbReference type="AlphaFoldDB" id="A0A939DIR5"/>
<evidence type="ECO:0000259" key="3">
    <source>
        <dbReference type="PROSITE" id="PS50206"/>
    </source>
</evidence>
<keyword evidence="5" id="KW-1185">Reference proteome</keyword>
<comment type="caution">
    <text evidence="4">The sequence shown here is derived from an EMBL/GenBank/DDBJ whole genome shotgun (WGS) entry which is preliminary data.</text>
</comment>
<dbReference type="Gene3D" id="3.40.250.10">
    <property type="entry name" value="Rhodanese-like domain"/>
    <property type="match status" value="2"/>
</dbReference>
<sequence>MVDSLEAQASLVAPDDREALARALVVDCRYSLADPDAGRAAYDAGHVPGAFYLDLGRDLSAPPAEHGGRHPLPEPARFAATLAGLGIHRGSEVVAYDDNGFAFAARLWWMMRSLGYRPPRLLDGGYSAWLAAGGEPETLVPEPDPCEAPDVGHWTGCCDIAGLREAQAAGAWLIDSREPRRYEGLEEPIDPVAGHIPGALNRPWQGATTAAGALRDAEGLREHWGEALEAEALVVYCGSGVTACVNLFTLVRLGHHEPRLYPGSWSDWCSYL</sequence>
<dbReference type="CDD" id="cd01449">
    <property type="entry name" value="TST_Repeat_2"/>
    <property type="match status" value="1"/>
</dbReference>
<dbReference type="SMART" id="SM00450">
    <property type="entry name" value="RHOD"/>
    <property type="match status" value="2"/>
</dbReference>
<proteinExistence type="predicted"/>
<dbReference type="InterPro" id="IPR001307">
    <property type="entry name" value="Thiosulphate_STrfase_CS"/>
</dbReference>
<dbReference type="Proteomes" id="UP000664303">
    <property type="component" value="Unassembled WGS sequence"/>
</dbReference>
<dbReference type="Pfam" id="PF00581">
    <property type="entry name" value="Rhodanese"/>
    <property type="match status" value="2"/>
</dbReference>
<dbReference type="InterPro" id="IPR001763">
    <property type="entry name" value="Rhodanese-like_dom"/>
</dbReference>
<feature type="domain" description="Rhodanese" evidence="3">
    <location>
        <begin position="19"/>
        <end position="138"/>
    </location>
</feature>
<evidence type="ECO:0000256" key="2">
    <source>
        <dbReference type="ARBA" id="ARBA00022737"/>
    </source>
</evidence>
<dbReference type="CDD" id="cd01448">
    <property type="entry name" value="TST_Repeat_1"/>
    <property type="match status" value="1"/>
</dbReference>
<dbReference type="InterPro" id="IPR036873">
    <property type="entry name" value="Rhodanese-like_dom_sf"/>
</dbReference>
<gene>
    <name evidence="4" type="ORF">JYP50_20070</name>
</gene>
<dbReference type="PANTHER" id="PTHR11364:SF27">
    <property type="entry name" value="SULFURTRANSFERASE"/>
    <property type="match status" value="1"/>
</dbReference>
<dbReference type="PROSITE" id="PS00380">
    <property type="entry name" value="RHODANESE_1"/>
    <property type="match status" value="1"/>
</dbReference>
<dbReference type="PANTHER" id="PTHR11364">
    <property type="entry name" value="THIOSULFATE SULFERTANSFERASE"/>
    <property type="match status" value="1"/>
</dbReference>
<evidence type="ECO:0000313" key="4">
    <source>
        <dbReference type="EMBL" id="MBN7798906.1"/>
    </source>
</evidence>
<organism evidence="4 5">
    <name type="scientific">Parahaliea mediterranea</name>
    <dbReference type="NCBI Taxonomy" id="651086"/>
    <lineage>
        <taxon>Bacteria</taxon>
        <taxon>Pseudomonadati</taxon>
        <taxon>Pseudomonadota</taxon>
        <taxon>Gammaproteobacteria</taxon>
        <taxon>Cellvibrionales</taxon>
        <taxon>Halieaceae</taxon>
        <taxon>Parahaliea</taxon>
    </lineage>
</organism>
<dbReference type="SUPFAM" id="SSF52821">
    <property type="entry name" value="Rhodanese/Cell cycle control phosphatase"/>
    <property type="match status" value="2"/>
</dbReference>
<feature type="domain" description="Rhodanese" evidence="3">
    <location>
        <begin position="167"/>
        <end position="270"/>
    </location>
</feature>
<keyword evidence="1" id="KW-0808">Transferase</keyword>
<accession>A0A939DIR5</accession>
<evidence type="ECO:0000313" key="5">
    <source>
        <dbReference type="Proteomes" id="UP000664303"/>
    </source>
</evidence>
<protein>
    <submittedName>
        <fullName evidence="4">Sulfurtransferase</fullName>
    </submittedName>
</protein>